<organism evidence="9">
    <name type="scientific">Hirondellea gigas</name>
    <dbReference type="NCBI Taxonomy" id="1518452"/>
    <lineage>
        <taxon>Eukaryota</taxon>
        <taxon>Metazoa</taxon>
        <taxon>Ecdysozoa</taxon>
        <taxon>Arthropoda</taxon>
        <taxon>Crustacea</taxon>
        <taxon>Multicrustacea</taxon>
        <taxon>Malacostraca</taxon>
        <taxon>Eumalacostraca</taxon>
        <taxon>Peracarida</taxon>
        <taxon>Amphipoda</taxon>
        <taxon>Amphilochidea</taxon>
        <taxon>Lysianassida</taxon>
        <taxon>Lysianassidira</taxon>
        <taxon>Lysianassoidea</taxon>
        <taxon>Lysianassidae</taxon>
        <taxon>Hirondellea</taxon>
    </lineage>
</organism>
<feature type="domain" description="Nuclear respiratory factor 1 NLS/DNA-binding dimerisation" evidence="8">
    <location>
        <begin position="114"/>
        <end position="324"/>
    </location>
</feature>
<keyword evidence="4 9" id="KW-0238">DNA-binding</keyword>
<name>A0A6A7G583_9CRUS</name>
<dbReference type="GO" id="GO:0005634">
    <property type="term" value="C:nucleus"/>
    <property type="evidence" value="ECO:0007669"/>
    <property type="project" value="UniProtKB-SubCell"/>
</dbReference>
<evidence type="ECO:0000256" key="5">
    <source>
        <dbReference type="ARBA" id="ARBA00023163"/>
    </source>
</evidence>
<evidence type="ECO:0000256" key="6">
    <source>
        <dbReference type="ARBA" id="ARBA00023242"/>
    </source>
</evidence>
<feature type="region of interest" description="Disordered" evidence="7">
    <location>
        <begin position="54"/>
        <end position="91"/>
    </location>
</feature>
<dbReference type="AlphaFoldDB" id="A0A6A7G583"/>
<evidence type="ECO:0000256" key="3">
    <source>
        <dbReference type="ARBA" id="ARBA00023015"/>
    </source>
</evidence>
<keyword evidence="5" id="KW-0804">Transcription</keyword>
<feature type="region of interest" description="Disordered" evidence="7">
    <location>
        <begin position="559"/>
        <end position="586"/>
    </location>
</feature>
<protein>
    <submittedName>
        <fullName evidence="9">DNA-binding protein P3A2-like</fullName>
    </submittedName>
</protein>
<evidence type="ECO:0000313" key="9">
    <source>
        <dbReference type="EMBL" id="LAC25193.1"/>
    </source>
</evidence>
<dbReference type="InterPro" id="IPR039142">
    <property type="entry name" value="NRF1/Ewg"/>
</dbReference>
<feature type="compositionally biased region" description="Basic residues" evidence="7">
    <location>
        <begin position="562"/>
        <end position="575"/>
    </location>
</feature>
<keyword evidence="3" id="KW-0805">Transcription regulation</keyword>
<evidence type="ECO:0000256" key="4">
    <source>
        <dbReference type="ARBA" id="ARBA00023125"/>
    </source>
</evidence>
<dbReference type="PANTHER" id="PTHR20338">
    <property type="entry name" value="NUCLEAR RESPIRATORY FACTOR 1"/>
    <property type="match status" value="1"/>
</dbReference>
<evidence type="ECO:0000256" key="7">
    <source>
        <dbReference type="SAM" id="MobiDB-lite"/>
    </source>
</evidence>
<dbReference type="Pfam" id="PF10491">
    <property type="entry name" value="Nrf1_DNA-bind"/>
    <property type="match status" value="1"/>
</dbReference>
<sequence length="586" mass="62588">MLLNMGVMMNGVGSGSNAAVIINGIEGSSNAALASLTAEQMDASIVADVLVSPSHPLSPSQHELTSPHHNLSDDDDMPLSPESFDDDGGSSPYYSPNIDDVTAQLAAAGGWRTGPVGVAAAAAIASAKKRKKHHCFELNPSIRKRQQTRLLRKLKLTIDEYSTRVGQQAVVLVATPSKSGNNFKCFGAKPLEDVIKSFRQMIMSELETALAMQAPPPLQEDPSLYELPPLVIDGIPTPVEKMTQAQLRAFIPLMLKYSTGRGKPGWGRETTRPAWWPKEVPWANVRMDARSEDQKHRISWTTALRQVVINCYKYHGRDDLLPAFVEEDEKAQMSAENGVLTVTNNNSIGSITAVTATVTGGNSCDSGGVNAGGGGTIFSAPLVQTISNHDGTVSIIQVDPNNPVIHLPDGTTAQVQGIAHVTTDCGDGETTVQTVALDLNQHTTEATINHDGSIIITGIDGTHIPVSVSGAYCTSTLSGMISVPLPLYHTVVASIQGSDGHPLQVVTPVMQVQVPKLEPGLDGGAVLTGAEVAALNRSLEAGTIITTTTTHHSLDDDDVVDHHHHHHHHQQHHHHTVELVTTHKQH</sequence>
<accession>A0A6A7G583</accession>
<keyword evidence="6" id="KW-0539">Nucleus</keyword>
<dbReference type="EMBL" id="IACT01006054">
    <property type="protein sequence ID" value="LAC25193.1"/>
    <property type="molecule type" value="mRNA"/>
</dbReference>
<reference evidence="9" key="1">
    <citation type="submission" date="2017-11" db="EMBL/GenBank/DDBJ databases">
        <title>The sensing device of the deep-sea amphipod.</title>
        <authorList>
            <person name="Kobayashi H."/>
            <person name="Nagahama T."/>
            <person name="Arai W."/>
            <person name="Sasagawa Y."/>
            <person name="Umeda M."/>
            <person name="Hayashi T."/>
            <person name="Nikaido I."/>
            <person name="Watanabe H."/>
            <person name="Oguri K."/>
            <person name="Kitazato H."/>
            <person name="Fujioka K."/>
            <person name="Kido Y."/>
            <person name="Takami H."/>
        </authorList>
    </citation>
    <scope>NUCLEOTIDE SEQUENCE</scope>
    <source>
        <tissue evidence="9">Whole body</tissue>
    </source>
</reference>
<dbReference type="GO" id="GO:0003677">
    <property type="term" value="F:DNA binding"/>
    <property type="evidence" value="ECO:0007669"/>
    <property type="project" value="UniProtKB-KW"/>
</dbReference>
<evidence type="ECO:0000256" key="2">
    <source>
        <dbReference type="ARBA" id="ARBA00005713"/>
    </source>
</evidence>
<proteinExistence type="evidence at transcript level"/>
<dbReference type="InterPro" id="IPR019525">
    <property type="entry name" value="Nrf1_NLS/DNA-bd_dimer"/>
</dbReference>
<comment type="similarity">
    <text evidence="2">Belongs to the NRF1/Ewg family.</text>
</comment>
<evidence type="ECO:0000256" key="1">
    <source>
        <dbReference type="ARBA" id="ARBA00004123"/>
    </source>
</evidence>
<comment type="subcellular location">
    <subcellularLocation>
        <location evidence="1">Nucleus</location>
    </subcellularLocation>
</comment>
<evidence type="ECO:0000259" key="8">
    <source>
        <dbReference type="Pfam" id="PF10491"/>
    </source>
</evidence>
<dbReference type="GO" id="GO:0006357">
    <property type="term" value="P:regulation of transcription by RNA polymerase II"/>
    <property type="evidence" value="ECO:0007669"/>
    <property type="project" value="InterPro"/>
</dbReference>
<feature type="compositionally biased region" description="Acidic residues" evidence="7">
    <location>
        <begin position="73"/>
        <end position="88"/>
    </location>
</feature>
<dbReference type="GO" id="GO:0003700">
    <property type="term" value="F:DNA-binding transcription factor activity"/>
    <property type="evidence" value="ECO:0007669"/>
    <property type="project" value="InterPro"/>
</dbReference>